<name>A0A3S4XQW1_SERFO</name>
<accession>A0A3S4XQW1</accession>
<proteinExistence type="predicted"/>
<protein>
    <recommendedName>
        <fullName evidence="3">DUF2158 domain-containing protein</fullName>
    </recommendedName>
</protein>
<sequence length="62" mass="7222">MFMPGMLVRLRNRRVIMVISGNTSDKGWVHCCWYERGELKRQSFCAGELTVIEAGYNYLSFT</sequence>
<evidence type="ECO:0000313" key="1">
    <source>
        <dbReference type="EMBL" id="VEI72628.1"/>
    </source>
</evidence>
<dbReference type="EMBL" id="LR134492">
    <property type="protein sequence ID" value="VEI72628.1"/>
    <property type="molecule type" value="Genomic_DNA"/>
</dbReference>
<dbReference type="Proteomes" id="UP000270487">
    <property type="component" value="Chromosome"/>
</dbReference>
<evidence type="ECO:0008006" key="3">
    <source>
        <dbReference type="Google" id="ProtNLM"/>
    </source>
</evidence>
<gene>
    <name evidence="1" type="ORF">NCTC13193_03748</name>
</gene>
<dbReference type="AlphaFoldDB" id="A0A3S4XQW1"/>
<organism evidence="1 2">
    <name type="scientific">Serratia fonticola</name>
    <dbReference type="NCBI Taxonomy" id="47917"/>
    <lineage>
        <taxon>Bacteria</taxon>
        <taxon>Pseudomonadati</taxon>
        <taxon>Pseudomonadota</taxon>
        <taxon>Gammaproteobacteria</taxon>
        <taxon>Enterobacterales</taxon>
        <taxon>Yersiniaceae</taxon>
        <taxon>Serratia</taxon>
    </lineage>
</organism>
<evidence type="ECO:0000313" key="2">
    <source>
        <dbReference type="Proteomes" id="UP000270487"/>
    </source>
</evidence>
<reference evidence="1 2" key="1">
    <citation type="submission" date="2018-12" db="EMBL/GenBank/DDBJ databases">
        <authorList>
            <consortium name="Pathogen Informatics"/>
        </authorList>
    </citation>
    <scope>NUCLEOTIDE SEQUENCE [LARGE SCALE GENOMIC DNA]</scope>
    <source>
        <strain evidence="1 2">NCTC13193</strain>
    </source>
</reference>